<sequence>MNIKEFESVLKLPRAKRYSYFIKKVVDYEEVWGLYDDGWAVSEDDDGNMLLPLWPRKEFAEFCAKHEWENYKPKKIDLYEFMNDWLPAMKEDSLKPSIFFNNIDSIKLEIDTLLNDLNLELEDY</sequence>
<dbReference type="EMBL" id="LGSS01000009">
    <property type="protein sequence ID" value="KNF08174.1"/>
    <property type="molecule type" value="Genomic_DNA"/>
</dbReference>
<evidence type="ECO:0008006" key="3">
    <source>
        <dbReference type="Google" id="ProtNLM"/>
    </source>
</evidence>
<reference evidence="2" key="1">
    <citation type="submission" date="2015-07" db="EMBL/GenBank/DDBJ databases">
        <title>Draft genome sequence of the purine-degrading Gottschalkia purinilyticum DSM 1384 (formerly Clostridium purinilyticum).</title>
        <authorList>
            <person name="Poehlein A."/>
            <person name="Schiel-Bengelsdorf B."/>
            <person name="Bengelsdorf F.R."/>
            <person name="Daniel R."/>
            <person name="Duerre P."/>
        </authorList>
    </citation>
    <scope>NUCLEOTIDE SEQUENCE [LARGE SCALE GENOMIC DNA]</scope>
    <source>
        <strain evidence="2">DSM 1384</strain>
    </source>
</reference>
<dbReference type="Pfam" id="PF11042">
    <property type="entry name" value="DUF2750"/>
    <property type="match status" value="1"/>
</dbReference>
<organism evidence="1 2">
    <name type="scientific">Gottschalkia purinilytica</name>
    <name type="common">Clostridium purinilyticum</name>
    <dbReference type="NCBI Taxonomy" id="1503"/>
    <lineage>
        <taxon>Bacteria</taxon>
        <taxon>Bacillati</taxon>
        <taxon>Bacillota</taxon>
        <taxon>Tissierellia</taxon>
        <taxon>Tissierellales</taxon>
        <taxon>Gottschalkiaceae</taxon>
        <taxon>Gottschalkia</taxon>
    </lineage>
</organism>
<dbReference type="Proteomes" id="UP000037267">
    <property type="component" value="Unassembled WGS sequence"/>
</dbReference>
<name>A0A0L0W9F4_GOTPU</name>
<accession>A0A0L0W9F4</accession>
<dbReference type="STRING" id="1503.CLPU_9c00700"/>
<evidence type="ECO:0000313" key="1">
    <source>
        <dbReference type="EMBL" id="KNF08174.1"/>
    </source>
</evidence>
<protein>
    <recommendedName>
        <fullName evidence="3">DUF2750 domain-containing protein</fullName>
    </recommendedName>
</protein>
<evidence type="ECO:0000313" key="2">
    <source>
        <dbReference type="Proteomes" id="UP000037267"/>
    </source>
</evidence>
<proteinExistence type="predicted"/>
<keyword evidence="2" id="KW-1185">Reference proteome</keyword>
<dbReference type="AlphaFoldDB" id="A0A0L0W9F4"/>
<comment type="caution">
    <text evidence="1">The sequence shown here is derived from an EMBL/GenBank/DDBJ whole genome shotgun (WGS) entry which is preliminary data.</text>
</comment>
<dbReference type="InterPro" id="IPR021284">
    <property type="entry name" value="DUF2750"/>
</dbReference>
<dbReference type="RefSeq" id="WP_050355542.1">
    <property type="nucleotide sequence ID" value="NZ_LGSS01000009.1"/>
</dbReference>
<gene>
    <name evidence="1" type="ORF">CLPU_9c00700</name>
</gene>
<dbReference type="OrthoDB" id="2936081at2"/>